<evidence type="ECO:0000313" key="3">
    <source>
        <dbReference type="Proteomes" id="UP000050833"/>
    </source>
</evidence>
<keyword evidence="1" id="KW-0732">Signal</keyword>
<protein>
    <recommendedName>
        <fullName evidence="4">Bacterial Ig-like domain (Group 2)</fullName>
    </recommendedName>
</protein>
<dbReference type="Proteomes" id="UP000050833">
    <property type="component" value="Unassembled WGS sequence"/>
</dbReference>
<dbReference type="AlphaFoldDB" id="A0AAW3JS06"/>
<proteinExistence type="predicted"/>
<comment type="caution">
    <text evidence="2">The sequence shown here is derived from an EMBL/GenBank/DDBJ whole genome shotgun (WGS) entry which is preliminary data.</text>
</comment>
<feature type="signal peptide" evidence="1">
    <location>
        <begin position="1"/>
        <end position="25"/>
    </location>
</feature>
<sequence length="187" mass="21064">MKLKRIIFLMCIFTIFLLCDTKASAAYKFNKSKIVVKVGECKKLKLIGNASKIKWTYKNSKIATGRISDISKTSEKVNKIVGRRVGKTSISAKVNGKILKCTIIVKKAKGNITKKQAVKKVKTFMGSEYAYVSTADTPYKFKGKKYWAIKISEFVQDHFTNLGYYFVSKDGTVFCEGIFSGDDIVLY</sequence>
<evidence type="ECO:0008006" key="4">
    <source>
        <dbReference type="Google" id="ProtNLM"/>
    </source>
</evidence>
<evidence type="ECO:0000313" key="2">
    <source>
        <dbReference type="EMBL" id="KQC85000.1"/>
    </source>
</evidence>
<dbReference type="RefSeq" id="WP_055944379.1">
    <property type="nucleotide sequence ID" value="NZ_JAQDDZ010000014.1"/>
</dbReference>
<reference evidence="2 3" key="1">
    <citation type="submission" date="2015-10" db="EMBL/GenBank/DDBJ databases">
        <title>Butyribacter intestini gen. nov., sp. nov., a butyric acid-producing bacterium of the family Lachnospiraceae isolated from the human faeces.</title>
        <authorList>
            <person name="Zou Y."/>
            <person name="Xue W."/>
            <person name="Luo G."/>
            <person name="Lv M."/>
        </authorList>
    </citation>
    <scope>NUCLEOTIDE SEQUENCE [LARGE SCALE GENOMIC DNA]</scope>
    <source>
        <strain evidence="2 3">TF01-11</strain>
    </source>
</reference>
<accession>A0AAW3JS06</accession>
<dbReference type="EMBL" id="LLKB01000005">
    <property type="protein sequence ID" value="KQC85000.1"/>
    <property type="molecule type" value="Genomic_DNA"/>
</dbReference>
<keyword evidence="3" id="KW-1185">Reference proteome</keyword>
<feature type="chain" id="PRO_5043946584" description="Bacterial Ig-like domain (Group 2)" evidence="1">
    <location>
        <begin position="26"/>
        <end position="187"/>
    </location>
</feature>
<name>A0AAW3JS06_9FIRM</name>
<evidence type="ECO:0000256" key="1">
    <source>
        <dbReference type="SAM" id="SignalP"/>
    </source>
</evidence>
<organism evidence="2 3">
    <name type="scientific">Butyribacter intestini</name>
    <dbReference type="NCBI Taxonomy" id="1703332"/>
    <lineage>
        <taxon>Bacteria</taxon>
        <taxon>Bacillati</taxon>
        <taxon>Bacillota</taxon>
        <taxon>Clostridia</taxon>
        <taxon>Lachnospirales</taxon>
        <taxon>Lachnospiraceae</taxon>
        <taxon>Butyribacter</taxon>
    </lineage>
</organism>
<gene>
    <name evidence="2" type="ORF">APZ18_09820</name>
</gene>